<dbReference type="PANTHER" id="PTHR20883">
    <property type="entry name" value="PHYTANOYL-COA DIOXYGENASE DOMAIN CONTAINING 1"/>
    <property type="match status" value="1"/>
</dbReference>
<accession>B3T485</accession>
<proteinExistence type="predicted"/>
<dbReference type="Gene3D" id="2.60.120.620">
    <property type="entry name" value="q2cbj1_9rhob like domain"/>
    <property type="match status" value="1"/>
</dbReference>
<dbReference type="PANTHER" id="PTHR20883:SF46">
    <property type="entry name" value="PHYTANOYL-COA HYDROXYLASE"/>
    <property type="match status" value="1"/>
</dbReference>
<dbReference type="Pfam" id="PF05721">
    <property type="entry name" value="PhyH"/>
    <property type="match status" value="1"/>
</dbReference>
<name>B3T485_9ARCH</name>
<dbReference type="InterPro" id="IPR008775">
    <property type="entry name" value="Phytyl_CoA_dOase-like"/>
</dbReference>
<evidence type="ECO:0000313" key="1">
    <source>
        <dbReference type="EMBL" id="ABZ07394.1"/>
    </source>
</evidence>
<protein>
    <submittedName>
        <fullName evidence="1">Putative Phytanoyl-CoA dioxygenase (PhyH)</fullName>
    </submittedName>
</protein>
<dbReference type="AlphaFoldDB" id="B3T485"/>
<reference evidence="1" key="1">
    <citation type="journal article" date="2008" name="ISME J.">
        <title>Genomic patterns of recombination, clonal divergence and environment in marine microbial populations.</title>
        <authorList>
            <person name="Konstantinidis K.T."/>
            <person name="Delong E.F."/>
        </authorList>
    </citation>
    <scope>NUCLEOTIDE SEQUENCE</scope>
</reference>
<sequence>MSERQEFFNQNGYWVEKKVFSSDQMSELFTMFYDLAYSMLKRTGLSVDQFPTTSKVSYTNDMKTLDLLLLTLFKKNKDLMGEIYDTVSYSIEFLRFITDRRVESISKELLGINDHIPLYAAYNRIRIDPPEDERRTYGWHQEIFYTIPRTKFLQTWCPILRDTTVENGTIEICPRSQTTGIAKQTWNEIDGHALQIIVDDSEVAKFKQISLPMSVGDILFFDGHLFHKSGQNSTNDEIRFSLVGMFNDTSNIEFRCPKPNFDFRGITPKEHFKQYFDQSN</sequence>
<dbReference type="SUPFAM" id="SSF51197">
    <property type="entry name" value="Clavaminate synthase-like"/>
    <property type="match status" value="1"/>
</dbReference>
<dbReference type="EMBL" id="EU016599">
    <property type="protein sequence ID" value="ABZ07394.1"/>
    <property type="molecule type" value="Genomic_DNA"/>
</dbReference>
<gene>
    <name evidence="1" type="ORF">ALOHA_HF4000ANIW133M9ctg2g17</name>
</gene>
<keyword evidence="1" id="KW-0223">Dioxygenase</keyword>
<dbReference type="GO" id="GO:0051213">
    <property type="term" value="F:dioxygenase activity"/>
    <property type="evidence" value="ECO:0007669"/>
    <property type="project" value="UniProtKB-KW"/>
</dbReference>
<organism evidence="1">
    <name type="scientific">uncultured marine crenarchaeote HF4000_ANIW133M9</name>
    <dbReference type="NCBI Taxonomy" id="455573"/>
    <lineage>
        <taxon>Archaea</taxon>
        <taxon>Nitrososphaerota</taxon>
        <taxon>Nitrososphaeria</taxon>
        <taxon>Nitrosopumilales</taxon>
        <taxon>environmental samples</taxon>
    </lineage>
</organism>
<keyword evidence="1" id="KW-0560">Oxidoreductase</keyword>